<dbReference type="PANTHER" id="PTHR33841">
    <property type="entry name" value="DNA METHYLTRANSFERASE YEEA-RELATED"/>
    <property type="match status" value="1"/>
</dbReference>
<dbReference type="SUPFAM" id="SSF53335">
    <property type="entry name" value="S-adenosyl-L-methionine-dependent methyltransferases"/>
    <property type="match status" value="1"/>
</dbReference>
<dbReference type="GO" id="GO:0006304">
    <property type="term" value="P:DNA modification"/>
    <property type="evidence" value="ECO:0007669"/>
    <property type="project" value="InterPro"/>
</dbReference>
<protein>
    <recommendedName>
        <fullName evidence="1">site-specific DNA-methyltransferase (adenine-specific)</fullName>
        <ecNumber evidence="1">2.1.1.72</ecNumber>
    </recommendedName>
</protein>
<comment type="caution">
    <text evidence="7">The sequence shown here is derived from an EMBL/GenBank/DDBJ whole genome shotgun (WGS) entry which is preliminary data.</text>
</comment>
<evidence type="ECO:0000259" key="6">
    <source>
        <dbReference type="Pfam" id="PF07669"/>
    </source>
</evidence>
<keyword evidence="8" id="KW-1185">Reference proteome</keyword>
<dbReference type="EC" id="2.1.1.72" evidence="1"/>
<dbReference type="InterPro" id="IPR050953">
    <property type="entry name" value="N4_N6_ade-DNA_methylase"/>
</dbReference>
<evidence type="ECO:0000256" key="1">
    <source>
        <dbReference type="ARBA" id="ARBA00011900"/>
    </source>
</evidence>
<dbReference type="Gene3D" id="3.40.50.150">
    <property type="entry name" value="Vaccinia Virus protein VP39"/>
    <property type="match status" value="2"/>
</dbReference>
<dbReference type="EMBL" id="QBKA01000002">
    <property type="protein sequence ID" value="RDC60871.1"/>
    <property type="molecule type" value="Genomic_DNA"/>
</dbReference>
<evidence type="ECO:0000256" key="2">
    <source>
        <dbReference type="ARBA" id="ARBA00022603"/>
    </source>
</evidence>
<dbReference type="InterPro" id="IPR029063">
    <property type="entry name" value="SAM-dependent_MTases_sf"/>
</dbReference>
<gene>
    <name evidence="7" type="ORF">HME9302_02087</name>
</gene>
<evidence type="ECO:0000313" key="7">
    <source>
        <dbReference type="EMBL" id="RDC60871.1"/>
    </source>
</evidence>
<feature type="domain" description="Type II methyltransferase M.TaqI-like" evidence="6">
    <location>
        <begin position="614"/>
        <end position="833"/>
    </location>
</feature>
<keyword evidence="2" id="KW-0489">Methyltransferase</keyword>
<accession>A0A369Q7L5</accession>
<organism evidence="7 8">
    <name type="scientific">Alteripontixanthobacter maritimus</name>
    <dbReference type="NCBI Taxonomy" id="2161824"/>
    <lineage>
        <taxon>Bacteria</taxon>
        <taxon>Pseudomonadati</taxon>
        <taxon>Pseudomonadota</taxon>
        <taxon>Alphaproteobacteria</taxon>
        <taxon>Sphingomonadales</taxon>
        <taxon>Erythrobacteraceae</taxon>
        <taxon>Alteripontixanthobacter</taxon>
    </lineage>
</organism>
<comment type="catalytic activity">
    <reaction evidence="5">
        <text>a 2'-deoxyadenosine in DNA + S-adenosyl-L-methionine = an N(6)-methyl-2'-deoxyadenosine in DNA + S-adenosyl-L-homocysteine + H(+)</text>
        <dbReference type="Rhea" id="RHEA:15197"/>
        <dbReference type="Rhea" id="RHEA-COMP:12418"/>
        <dbReference type="Rhea" id="RHEA-COMP:12419"/>
        <dbReference type="ChEBI" id="CHEBI:15378"/>
        <dbReference type="ChEBI" id="CHEBI:57856"/>
        <dbReference type="ChEBI" id="CHEBI:59789"/>
        <dbReference type="ChEBI" id="CHEBI:90615"/>
        <dbReference type="ChEBI" id="CHEBI:90616"/>
        <dbReference type="EC" id="2.1.1.72"/>
    </reaction>
</comment>
<dbReference type="Proteomes" id="UP000253727">
    <property type="component" value="Unassembled WGS sequence"/>
</dbReference>
<dbReference type="InterPro" id="IPR011639">
    <property type="entry name" value="MethylTrfase_TaqI-like_dom"/>
</dbReference>
<keyword evidence="4" id="KW-0949">S-adenosyl-L-methionine</keyword>
<reference evidence="7 8" key="1">
    <citation type="submission" date="2018-04" db="EMBL/GenBank/DDBJ databases">
        <title>Altererythrobacter sp. HME9302 genome sequencing and assembly.</title>
        <authorList>
            <person name="Kang H."/>
            <person name="Kim H."/>
            <person name="Joh K."/>
        </authorList>
    </citation>
    <scope>NUCLEOTIDE SEQUENCE [LARGE SCALE GENOMIC DNA]</scope>
    <source>
        <strain evidence="7 8">HME9302</strain>
    </source>
</reference>
<evidence type="ECO:0000256" key="5">
    <source>
        <dbReference type="ARBA" id="ARBA00047942"/>
    </source>
</evidence>
<dbReference type="GO" id="GO:0003676">
    <property type="term" value="F:nucleic acid binding"/>
    <property type="evidence" value="ECO:0007669"/>
    <property type="project" value="InterPro"/>
</dbReference>
<evidence type="ECO:0000256" key="4">
    <source>
        <dbReference type="ARBA" id="ARBA00022691"/>
    </source>
</evidence>
<dbReference type="PRINTS" id="PR00507">
    <property type="entry name" value="N12N6MTFRASE"/>
</dbReference>
<dbReference type="PROSITE" id="PS00092">
    <property type="entry name" value="N6_MTASE"/>
    <property type="match status" value="1"/>
</dbReference>
<name>A0A369Q7L5_9SPHN</name>
<dbReference type="PANTHER" id="PTHR33841:SF1">
    <property type="entry name" value="DNA METHYLTRANSFERASE A"/>
    <property type="match status" value="1"/>
</dbReference>
<proteinExistence type="predicted"/>
<evidence type="ECO:0000313" key="8">
    <source>
        <dbReference type="Proteomes" id="UP000253727"/>
    </source>
</evidence>
<dbReference type="InterPro" id="IPR002052">
    <property type="entry name" value="DNA_methylase_N6_adenine_CS"/>
</dbReference>
<dbReference type="GO" id="GO:0009007">
    <property type="term" value="F:site-specific DNA-methyltransferase (adenine-specific) activity"/>
    <property type="evidence" value="ECO:0007669"/>
    <property type="project" value="UniProtKB-EC"/>
</dbReference>
<sequence>MLACVRRVDKPVQVTDTTLFTAGALFNLDYLEEGITRSSPWQDTDPAELRAALAAIMDGFPHGTSPNEATTESDLVWPVLEALGWADYLTQQNLSDRGRVDVPDGLLFIDADAKAKANTHAEEWKRYEFGAAVVESKRWGRALDRAEGRRGADRDTPSTQLLRYLRRIDDLTSGALRWGILTNGARWRIYYSGARSTIDEYLELDLSRIMGLDGDLLDAGITDEDRDHWLRVFATLFSRSAFERAAPDAPNFLERARKDAAFYEERVAKSLSDLVFDRLYPDLGKAVARAAPDDASLDDIRQATLILLYRLLFILYAEDRGLLPVRDPRFDDYALRVARLDVGRRKDDGDTFSSVARQIWARFSSLSEMIDKGDPSVGLPPYNGGLFSASQPLLNDIRLGDDVMAEALDILSFEQRDGRRRYINYRDLTVQQLGSIYERLLEFELVRGDDGELDIRPNIFARKNSGSYYTPDELVLLILDETLEPLVTDAHRAFADALGRLKPGDSEDYKLARLQQADPAKAITRLRVCDPAMGSGHFLVSLVDRLTNLALDAVAEAAALAMQELGLEYESPVSEEVRRIRGTISANAESAGWAVSEEQLDDPQLVKRMVLKRCVYGADKNPMAVELAKVSLWLHTFTVGAPLSFIDHHLAAGDSLFGLWVRDAIDKAGKGGELFLHEPLANAQRQAAAMQTIEALTDAEIGEAHRSAEMWRDVEAQTGALDGFVSFIHALDWLDLKGDDKPLVAQWLDGQFGDPLNIARGRLSPEEGKARAEDVERFAEIWTEARALIEEERFLNWQITFPGVWTNWASAELEGGFDAVVGNPPWDRIKLQQVEWFAARRPEIARAQRASDRKKMIGALKVAEDPLHGDYLKADRRAADTLRIARRKPKDGGHYPLLGRGDINLYSLFVERAHRLVKPGGMVGLLTPSGIASDLSASVFFRQVATGGHIKALYDFENRRTRHKLEPFFPDVDSRFKFIAMIGSPGRTFDATQCGFFLQSVEERANPDQAFPITAEDFARVNPNTGTAPIFRTRRDMELTTAIYARVPVLVDKSTDEPVAAWLVKYRRMFDMTNDSHLFRTRAELEGAEGAWPIGGNCWQSEAGEWVPLYEGKMVQAFDHRAASVITNSENANRPNQPVNTTLDEHQDPAWLATPNSWVLADEVKPRALWHIGMKHVTSSTNMRAMIAAIVPDSGAGNSLPIMKIEGAAEQSALFIANLNTVSFDFVLRQKVQGNNLNWYIVEQLPVIPPAAYTRTQDCRRDRAGGGAGADLYRARHGPLRPRYGPCGCRWGSAAALRMGRGPAAGPARQARCAVFHPLRHIRSRPARS</sequence>
<dbReference type="Pfam" id="PF07669">
    <property type="entry name" value="Eco57I"/>
    <property type="match status" value="1"/>
</dbReference>
<dbReference type="GO" id="GO:0032259">
    <property type="term" value="P:methylation"/>
    <property type="evidence" value="ECO:0007669"/>
    <property type="project" value="UniProtKB-KW"/>
</dbReference>
<evidence type="ECO:0000256" key="3">
    <source>
        <dbReference type="ARBA" id="ARBA00022679"/>
    </source>
</evidence>
<keyword evidence="3" id="KW-0808">Transferase</keyword>